<feature type="binding site" evidence="5">
    <location>
        <begin position="215"/>
        <end position="218"/>
    </location>
    <ligand>
        <name>pyridoxal 5'-phosphate</name>
        <dbReference type="ChEBI" id="CHEBI:597326"/>
    </ligand>
</feature>
<comment type="subunit">
    <text evidence="5">Homodimer.</text>
</comment>
<dbReference type="HAMAP" id="MF_01107">
    <property type="entry name" value="ArgD_aminotrans_3"/>
    <property type="match status" value="1"/>
</dbReference>
<feature type="binding site" evidence="5">
    <location>
        <begin position="97"/>
        <end position="98"/>
    </location>
    <ligand>
        <name>pyridoxal 5'-phosphate</name>
        <dbReference type="ChEBI" id="CHEBI:597326"/>
    </ligand>
</feature>
<dbReference type="InterPro" id="IPR015424">
    <property type="entry name" value="PyrdxlP-dep_Trfase"/>
</dbReference>
<gene>
    <name evidence="5" type="primary">argD</name>
    <name evidence="6" type="ORF">GOM49_01205</name>
</gene>
<dbReference type="PIRSF" id="PIRSF000521">
    <property type="entry name" value="Transaminase_4ab_Lys_Orn"/>
    <property type="match status" value="1"/>
</dbReference>
<dbReference type="InterPro" id="IPR015421">
    <property type="entry name" value="PyrdxlP-dep_Trfase_major"/>
</dbReference>
<evidence type="ECO:0000313" key="6">
    <source>
        <dbReference type="EMBL" id="QGU93930.1"/>
    </source>
</evidence>
<comment type="miscellaneous">
    <text evidence="5">May also have succinyldiaminopimelate aminotransferase activity, thus carrying out the corresponding step in lysine biosynthesis.</text>
</comment>
<dbReference type="GO" id="GO:0030170">
    <property type="term" value="F:pyridoxal phosphate binding"/>
    <property type="evidence" value="ECO:0007669"/>
    <property type="project" value="InterPro"/>
</dbReference>
<evidence type="ECO:0000256" key="5">
    <source>
        <dbReference type="HAMAP-Rule" id="MF_01107"/>
    </source>
</evidence>
<dbReference type="GO" id="GO:0003992">
    <property type="term" value="F:N2-acetyl-L-ornithine:2-oxoglutarate 5-aminotransferase activity"/>
    <property type="evidence" value="ECO:0007669"/>
    <property type="project" value="UniProtKB-UniRule"/>
</dbReference>
<dbReference type="GO" id="GO:0042802">
    <property type="term" value="F:identical protein binding"/>
    <property type="evidence" value="ECO:0007669"/>
    <property type="project" value="TreeGrafter"/>
</dbReference>
<dbReference type="Proteomes" id="UP000422764">
    <property type="component" value="Chromosome"/>
</dbReference>
<keyword evidence="7" id="KW-1185">Reference proteome</keyword>
<comment type="pathway">
    <text evidence="5">Amino-acid biosynthesis; L-arginine biosynthesis; N(2)-acetyl-L-ornithine from L-glutamate: step 4/4.</text>
</comment>
<sequence length="389" mass="42840">MSKSNIMHTYNRFDVNFEKGLGCKLYDINGKEYLDFVSGIATNCLGHSHPAIVNAIQKQSSELIHISNYYWNSNMEKLSEKLCESSDHEKVFFCNSGTEAIEAALKLARKYGKLNGSGSKNKVIYMNNSFHGRTLGALAVTGQKKYQENFSPLMERVESVDFNDIDDLINVFDEDVCGIILEPIQGEGGIITANVEYLEKARDLCDKYNALLIFDEVQCGIGRLGSLFAYKKFDVIPDIVCMAKALGGGFPIGAMMANKRCSYAFVPGDHGTTFGGNPLACAVSYAVLTELVDGGVIASIDEKNKYLTNKLIKLKENYPAIIDIRGMGLLIGIAISLNPKDFVAECFNEGFLIVSAGENVIRLLPPLNVSFQEIDAAIDILEKVFHKLC</sequence>
<dbReference type="InterPro" id="IPR005814">
    <property type="entry name" value="Aminotrans_3"/>
</dbReference>
<evidence type="ECO:0000256" key="2">
    <source>
        <dbReference type="ARBA" id="ARBA00022605"/>
    </source>
</evidence>
<keyword evidence="5" id="KW-0963">Cytoplasm</keyword>
<feature type="binding site" evidence="5">
    <location>
        <position position="273"/>
    </location>
    <ligand>
        <name>pyridoxal 5'-phosphate</name>
        <dbReference type="ChEBI" id="CHEBI:597326"/>
    </ligand>
</feature>
<dbReference type="Pfam" id="PF00202">
    <property type="entry name" value="Aminotran_3"/>
    <property type="match status" value="1"/>
</dbReference>
<dbReference type="AlphaFoldDB" id="A0A6I6EPC7"/>
<protein>
    <recommendedName>
        <fullName evidence="5">Acetylornithine aminotransferase</fullName>
        <shortName evidence="5">ACOAT</shortName>
        <ecNumber evidence="5">2.6.1.11</ecNumber>
    </recommendedName>
</protein>
<keyword evidence="5" id="KW-0055">Arginine biosynthesis</keyword>
<dbReference type="PANTHER" id="PTHR11986:SF79">
    <property type="entry name" value="ACETYLORNITHINE AMINOTRANSFERASE, MITOCHONDRIAL"/>
    <property type="match status" value="1"/>
</dbReference>
<dbReference type="InterPro" id="IPR049704">
    <property type="entry name" value="Aminotrans_3_PPA_site"/>
</dbReference>
<reference evidence="6 7" key="1">
    <citation type="submission" date="2019-12" db="EMBL/GenBank/DDBJ databases">
        <title>Genome sequenceing of Clostridium bovifaecis.</title>
        <authorList>
            <person name="Yao Y."/>
        </authorList>
    </citation>
    <scope>NUCLEOTIDE SEQUENCE [LARGE SCALE GENOMIC DNA]</scope>
    <source>
        <strain evidence="6 7">BXX</strain>
    </source>
</reference>
<comment type="similarity">
    <text evidence="5">Belongs to the class-III pyridoxal-phosphate-dependent aminotransferase family. ArgD subfamily.</text>
</comment>
<dbReference type="EMBL" id="CP046522">
    <property type="protein sequence ID" value="QGU93930.1"/>
    <property type="molecule type" value="Genomic_DNA"/>
</dbReference>
<dbReference type="PANTHER" id="PTHR11986">
    <property type="entry name" value="AMINOTRANSFERASE CLASS III"/>
    <property type="match status" value="1"/>
</dbReference>
<name>A0A6I6EPC7_9CLOT</name>
<proteinExistence type="inferred from homology"/>
<keyword evidence="2 5" id="KW-0028">Amino-acid biosynthesis</keyword>
<dbReference type="Gene3D" id="3.90.1150.10">
    <property type="entry name" value="Aspartate Aminotransferase, domain 1"/>
    <property type="match status" value="1"/>
</dbReference>
<dbReference type="SUPFAM" id="SSF53383">
    <property type="entry name" value="PLP-dependent transferases"/>
    <property type="match status" value="1"/>
</dbReference>
<feature type="binding site" evidence="5">
    <location>
        <position position="130"/>
    </location>
    <ligand>
        <name>pyridoxal 5'-phosphate</name>
        <dbReference type="ChEBI" id="CHEBI:597326"/>
    </ligand>
</feature>
<feature type="binding site" evidence="5">
    <location>
        <position position="272"/>
    </location>
    <ligand>
        <name>N(2)-acetyl-L-ornithine</name>
        <dbReference type="ChEBI" id="CHEBI:57805"/>
    </ligand>
</feature>
<evidence type="ECO:0000256" key="1">
    <source>
        <dbReference type="ARBA" id="ARBA00022576"/>
    </source>
</evidence>
<dbReference type="NCBIfam" id="TIGR00707">
    <property type="entry name" value="argD"/>
    <property type="match status" value="1"/>
</dbReference>
<dbReference type="Gene3D" id="3.40.640.10">
    <property type="entry name" value="Type I PLP-dependent aspartate aminotransferase-like (Major domain)"/>
    <property type="match status" value="1"/>
</dbReference>
<keyword evidence="3 5" id="KW-0808">Transferase</keyword>
<accession>A0A6I6EPC7</accession>
<comment type="cofactor">
    <cofactor evidence="5">
        <name>pyridoxal 5'-phosphate</name>
        <dbReference type="ChEBI" id="CHEBI:597326"/>
    </cofactor>
    <text evidence="5">Binds 1 pyridoxal phosphate per subunit.</text>
</comment>
<dbReference type="CDD" id="cd00610">
    <property type="entry name" value="OAT_like"/>
    <property type="match status" value="1"/>
</dbReference>
<dbReference type="EC" id="2.6.1.11" evidence="5"/>
<feature type="binding site" evidence="5">
    <location>
        <position position="133"/>
    </location>
    <ligand>
        <name>N(2)-acetyl-L-ornithine</name>
        <dbReference type="ChEBI" id="CHEBI:57805"/>
    </ligand>
</feature>
<keyword evidence="4 5" id="KW-0663">Pyridoxal phosphate</keyword>
<dbReference type="UniPathway" id="UPA00068">
    <property type="reaction ID" value="UER00109"/>
</dbReference>
<dbReference type="InterPro" id="IPR015422">
    <property type="entry name" value="PyrdxlP-dep_Trfase_small"/>
</dbReference>
<dbReference type="NCBIfam" id="NF002325">
    <property type="entry name" value="PRK01278.1"/>
    <property type="match status" value="1"/>
</dbReference>
<evidence type="ECO:0000313" key="7">
    <source>
        <dbReference type="Proteomes" id="UP000422764"/>
    </source>
</evidence>
<dbReference type="InterPro" id="IPR004636">
    <property type="entry name" value="AcOrn/SuccOrn_fam"/>
</dbReference>
<dbReference type="InterPro" id="IPR050103">
    <property type="entry name" value="Class-III_PLP-dep_AT"/>
</dbReference>
<dbReference type="PROSITE" id="PS00600">
    <property type="entry name" value="AA_TRANSFER_CLASS_3"/>
    <property type="match status" value="1"/>
</dbReference>
<dbReference type="GO" id="GO:0005737">
    <property type="term" value="C:cytoplasm"/>
    <property type="evidence" value="ECO:0007669"/>
    <property type="project" value="UniProtKB-SubCell"/>
</dbReference>
<evidence type="ECO:0000256" key="4">
    <source>
        <dbReference type="ARBA" id="ARBA00022898"/>
    </source>
</evidence>
<organism evidence="6 7">
    <name type="scientific">Clostridium bovifaecis</name>
    <dbReference type="NCBI Taxonomy" id="2184719"/>
    <lineage>
        <taxon>Bacteria</taxon>
        <taxon>Bacillati</taxon>
        <taxon>Bacillota</taxon>
        <taxon>Clostridia</taxon>
        <taxon>Eubacteriales</taxon>
        <taxon>Clostridiaceae</taxon>
        <taxon>Clostridium</taxon>
    </lineage>
</organism>
<dbReference type="FunFam" id="3.40.640.10:FF:000004">
    <property type="entry name" value="Acetylornithine aminotransferase"/>
    <property type="match status" value="1"/>
</dbReference>
<keyword evidence="1 5" id="KW-0032">Aminotransferase</keyword>
<evidence type="ECO:0000256" key="3">
    <source>
        <dbReference type="ARBA" id="ARBA00022679"/>
    </source>
</evidence>
<comment type="subcellular location">
    <subcellularLocation>
        <location evidence="5">Cytoplasm</location>
    </subcellularLocation>
</comment>
<feature type="modified residue" description="N6-(pyridoxal phosphate)lysine" evidence="5">
    <location>
        <position position="244"/>
    </location>
</feature>
<dbReference type="GO" id="GO:0006526">
    <property type="term" value="P:L-arginine biosynthetic process"/>
    <property type="evidence" value="ECO:0007669"/>
    <property type="project" value="UniProtKB-UniRule"/>
</dbReference>
<comment type="catalytic activity">
    <reaction evidence="5">
        <text>N(2)-acetyl-L-ornithine + 2-oxoglutarate = N-acetyl-L-glutamate 5-semialdehyde + L-glutamate</text>
        <dbReference type="Rhea" id="RHEA:18049"/>
        <dbReference type="ChEBI" id="CHEBI:16810"/>
        <dbReference type="ChEBI" id="CHEBI:29123"/>
        <dbReference type="ChEBI" id="CHEBI:29985"/>
        <dbReference type="ChEBI" id="CHEBI:57805"/>
        <dbReference type="EC" id="2.6.1.11"/>
    </reaction>
</comment>